<gene>
    <name evidence="2" type="ORF">ILT43_01295</name>
</gene>
<protein>
    <submittedName>
        <fullName evidence="2">Uncharacterized protein</fullName>
    </submittedName>
</protein>
<feature type="compositionally biased region" description="Basic and acidic residues" evidence="1">
    <location>
        <begin position="1"/>
        <end position="15"/>
    </location>
</feature>
<reference evidence="2 3" key="1">
    <citation type="submission" date="2020-12" db="EMBL/GenBank/DDBJ databases">
        <title>Sphingomonas sp.</title>
        <authorList>
            <person name="Kim M.K."/>
        </authorList>
    </citation>
    <scope>NUCLEOTIDE SEQUENCE [LARGE SCALE GENOMIC DNA]</scope>
    <source>
        <strain evidence="2 3">BT552</strain>
    </source>
</reference>
<dbReference type="EMBL" id="JAFEMC010000001">
    <property type="protein sequence ID" value="MBM6574991.1"/>
    <property type="molecule type" value="Genomic_DNA"/>
</dbReference>
<feature type="compositionally biased region" description="Basic and acidic residues" evidence="1">
    <location>
        <begin position="22"/>
        <end position="49"/>
    </location>
</feature>
<feature type="region of interest" description="Disordered" evidence="1">
    <location>
        <begin position="1"/>
        <end position="80"/>
    </location>
</feature>
<evidence type="ECO:0000313" key="2">
    <source>
        <dbReference type="EMBL" id="MBM6574991.1"/>
    </source>
</evidence>
<name>A0ABS2D243_9SPHN</name>
<evidence type="ECO:0000313" key="3">
    <source>
        <dbReference type="Proteomes" id="UP000763641"/>
    </source>
</evidence>
<dbReference type="RefSeq" id="WP_204193431.1">
    <property type="nucleotide sequence ID" value="NZ_JAFEMC010000001.1"/>
</dbReference>
<sequence>MTDARGEGRPEDHPGTDPNTPPERRDDDARSDIEQAVESRSDAVERGEGGPEPETLTSAGEFSGVSGDGGVVKNQDLTQQ</sequence>
<dbReference type="Proteomes" id="UP000763641">
    <property type="component" value="Unassembled WGS sequence"/>
</dbReference>
<comment type="caution">
    <text evidence="2">The sequence shown here is derived from an EMBL/GenBank/DDBJ whole genome shotgun (WGS) entry which is preliminary data.</text>
</comment>
<evidence type="ECO:0000256" key="1">
    <source>
        <dbReference type="SAM" id="MobiDB-lite"/>
    </source>
</evidence>
<organism evidence="2 3">
    <name type="scientific">Sphingomonas longa</name>
    <dbReference type="NCBI Taxonomy" id="2778730"/>
    <lineage>
        <taxon>Bacteria</taxon>
        <taxon>Pseudomonadati</taxon>
        <taxon>Pseudomonadota</taxon>
        <taxon>Alphaproteobacteria</taxon>
        <taxon>Sphingomonadales</taxon>
        <taxon>Sphingomonadaceae</taxon>
        <taxon>Sphingomonas</taxon>
    </lineage>
</organism>
<keyword evidence="3" id="KW-1185">Reference proteome</keyword>
<accession>A0ABS2D243</accession>
<proteinExistence type="predicted"/>